<organism evidence="1 2">
    <name type="scientific">Choanephora cucurbitarum</name>
    <dbReference type="NCBI Taxonomy" id="101091"/>
    <lineage>
        <taxon>Eukaryota</taxon>
        <taxon>Fungi</taxon>
        <taxon>Fungi incertae sedis</taxon>
        <taxon>Mucoromycota</taxon>
        <taxon>Mucoromycotina</taxon>
        <taxon>Mucoromycetes</taxon>
        <taxon>Mucorales</taxon>
        <taxon>Mucorineae</taxon>
        <taxon>Choanephoraceae</taxon>
        <taxon>Choanephoroideae</taxon>
        <taxon>Choanephora</taxon>
    </lineage>
</organism>
<dbReference type="Proteomes" id="UP000093000">
    <property type="component" value="Unassembled WGS sequence"/>
</dbReference>
<comment type="caution">
    <text evidence="1">The sequence shown here is derived from an EMBL/GenBank/DDBJ whole genome shotgun (WGS) entry which is preliminary data.</text>
</comment>
<dbReference type="Pfam" id="PF00721">
    <property type="entry name" value="TMV_coat"/>
    <property type="match status" value="1"/>
</dbReference>
<dbReference type="InParanoid" id="A0A1C7NMB6"/>
<dbReference type="OrthoDB" id="10448816at2759"/>
<dbReference type="Gene3D" id="1.20.120.70">
    <property type="entry name" value="Tobacco mosaic virus-like, coat protein"/>
    <property type="match status" value="1"/>
</dbReference>
<reference evidence="1 2" key="1">
    <citation type="submission" date="2016-03" db="EMBL/GenBank/DDBJ databases">
        <title>Choanephora cucurbitarum.</title>
        <authorList>
            <person name="Min B."/>
            <person name="Park H."/>
            <person name="Park J.-H."/>
            <person name="Shin H.-D."/>
            <person name="Choi I.-G."/>
        </authorList>
    </citation>
    <scope>NUCLEOTIDE SEQUENCE [LARGE SCALE GENOMIC DNA]</scope>
    <source>
        <strain evidence="1 2">KUS-F28377</strain>
    </source>
</reference>
<evidence type="ECO:0000313" key="1">
    <source>
        <dbReference type="EMBL" id="OBZ89586.1"/>
    </source>
</evidence>
<dbReference type="InterPro" id="IPR001337">
    <property type="entry name" value="TMV-like_coat"/>
</dbReference>
<dbReference type="SUPFAM" id="SSF47195">
    <property type="entry name" value="TMV-like viral coat proteins"/>
    <property type="match status" value="1"/>
</dbReference>
<accession>A0A1C7NMB6</accession>
<gene>
    <name evidence="1" type="ORF">A0J61_02366</name>
</gene>
<dbReference type="EMBL" id="LUGH01000088">
    <property type="protein sequence ID" value="OBZ89586.1"/>
    <property type="molecule type" value="Genomic_DNA"/>
</dbReference>
<name>A0A1C7NMB6_9FUNG</name>
<evidence type="ECO:0000313" key="2">
    <source>
        <dbReference type="Proteomes" id="UP000093000"/>
    </source>
</evidence>
<dbReference type="AlphaFoldDB" id="A0A1C7NMB6"/>
<protein>
    <submittedName>
        <fullName evidence="1">Uncharacterized protein</fullName>
    </submittedName>
</protein>
<keyword evidence="2" id="KW-1185">Reference proteome</keyword>
<dbReference type="GO" id="GO:0005198">
    <property type="term" value="F:structural molecule activity"/>
    <property type="evidence" value="ECO:0007669"/>
    <property type="project" value="InterPro"/>
</dbReference>
<proteinExistence type="predicted"/>
<dbReference type="InterPro" id="IPR036417">
    <property type="entry name" value="TMV-like_coat_sf"/>
</dbReference>
<sequence>MPYQDKHSLLIDCMKTPYAWRSLNRLQDDLHQLQLLQFSCSFDRKGMRAILLSILSGTAEDSLEPVFDLHQRFPGCFNYVYLHAPKYVKATLGMLMALDHQDTPNELTVSDKGISMSELYVDRAIFYRNLVKLKKGIAKADYVYNRLLFEKKFDLTWHDE</sequence>